<feature type="domain" description="Ig-like" evidence="2">
    <location>
        <begin position="51"/>
        <end position="134"/>
    </location>
</feature>
<dbReference type="NCBIfam" id="TIGR04183">
    <property type="entry name" value="Por_Secre_tail"/>
    <property type="match status" value="1"/>
</dbReference>
<dbReference type="Pfam" id="PF18962">
    <property type="entry name" value="Por_Secre_tail"/>
    <property type="match status" value="1"/>
</dbReference>
<dbReference type="InterPro" id="IPR044023">
    <property type="entry name" value="Ig_7"/>
</dbReference>
<dbReference type="RefSeq" id="WP_219877410.1">
    <property type="nucleotide sequence ID" value="NZ_JAHYXK010000007.1"/>
</dbReference>
<protein>
    <submittedName>
        <fullName evidence="3">T9SS type A sorting domain-containing protein</fullName>
    </submittedName>
</protein>
<dbReference type="EMBL" id="JAHYXK010000007">
    <property type="protein sequence ID" value="MBW7467538.1"/>
    <property type="molecule type" value="Genomic_DNA"/>
</dbReference>
<evidence type="ECO:0000259" key="2">
    <source>
        <dbReference type="Pfam" id="PF19081"/>
    </source>
</evidence>
<dbReference type="Pfam" id="PF19081">
    <property type="entry name" value="Ig_7"/>
    <property type="match status" value="2"/>
</dbReference>
<evidence type="ECO:0000313" key="3">
    <source>
        <dbReference type="EMBL" id="MBW7467538.1"/>
    </source>
</evidence>
<dbReference type="InterPro" id="IPR026444">
    <property type="entry name" value="Secre_tail"/>
</dbReference>
<keyword evidence="4" id="KW-1185">Reference proteome</keyword>
<evidence type="ECO:0000313" key="4">
    <source>
        <dbReference type="Proteomes" id="UP000813018"/>
    </source>
</evidence>
<dbReference type="Pfam" id="PF05345">
    <property type="entry name" value="He_PIG"/>
    <property type="match status" value="1"/>
</dbReference>
<dbReference type="Gene3D" id="2.60.40.10">
    <property type="entry name" value="Immunoglobulins"/>
    <property type="match status" value="2"/>
</dbReference>
<name>A0ABS7CUK1_9BACT</name>
<feature type="non-terminal residue" evidence="3">
    <location>
        <position position="1"/>
    </location>
</feature>
<reference evidence="3 4" key="1">
    <citation type="journal article" date="2016" name="Int. J. Syst. Evol. Microbiol.">
        <title>Pontibacter aydingkolensis sp. nov., isolated from soil of a salt lake.</title>
        <authorList>
            <person name="Osman G."/>
            <person name="Zhang T."/>
            <person name="Lou K."/>
            <person name="Gao Y."/>
            <person name="Chang W."/>
            <person name="Lin Q."/>
            <person name="Yang H.M."/>
            <person name="Huo X.D."/>
            <person name="Wang N."/>
        </authorList>
    </citation>
    <scope>NUCLEOTIDE SEQUENCE [LARGE SCALE GENOMIC DNA]</scope>
    <source>
        <strain evidence="3 4">KACC 19255</strain>
    </source>
</reference>
<dbReference type="Proteomes" id="UP000813018">
    <property type="component" value="Unassembled WGS sequence"/>
</dbReference>
<organism evidence="3 4">
    <name type="scientific">Pontibacter aydingkolensis</name>
    <dbReference type="NCBI Taxonomy" id="1911536"/>
    <lineage>
        <taxon>Bacteria</taxon>
        <taxon>Pseudomonadati</taxon>
        <taxon>Bacteroidota</taxon>
        <taxon>Cytophagia</taxon>
        <taxon>Cytophagales</taxon>
        <taxon>Hymenobacteraceae</taxon>
        <taxon>Pontibacter</taxon>
    </lineage>
</organism>
<proteinExistence type="predicted"/>
<gene>
    <name evidence="3" type="ORF">K0O23_10695</name>
</gene>
<dbReference type="InterPro" id="IPR013783">
    <property type="entry name" value="Ig-like_fold"/>
</dbReference>
<feature type="domain" description="Ig-like" evidence="2">
    <location>
        <begin position="2"/>
        <end position="49"/>
    </location>
</feature>
<accession>A0ABS7CUK1</accession>
<feature type="domain" description="Secretion system C-terminal sorting" evidence="1">
    <location>
        <begin position="338"/>
        <end position="411"/>
    </location>
</feature>
<sequence>SSGGSHFHEGTSYTTPSLSSTTTYFVSSYSTTTGCEGSTRTAVTATINPIPAAPTATGASRCGTGTVTLTAAGAPAGGSYRWYTVATGGTAITGATSDTYTTPSISATTTYYVSTVSDQGCESPRTTVTATVNPDNPAVYSSPNNYTRNELSNGKTVATVTDPDGAITSAAVIGTSLPSFLTLNTTSGAITVNSGTPVNGVYDRTIRITDANGCTSDVPVTINITEEAAPLPVELVYFTASVTTNGALLKWLTASETDNDRFEIERSRDGKAFTKIGTVNGNGTSNRSIKYAFTDVQPLADVSYYRLKQVDYDGTSKYSKTISIQNNRLSTHAVLQAYPNPFNKTLLVTITAPLAEQAVLTLYNLQGRVLLSIPVELQQNINNFELDTQELPTGIYILKVTSTTTDITTKLLKR</sequence>
<evidence type="ECO:0000259" key="1">
    <source>
        <dbReference type="Pfam" id="PF18962"/>
    </source>
</evidence>
<comment type="caution">
    <text evidence="3">The sequence shown here is derived from an EMBL/GenBank/DDBJ whole genome shotgun (WGS) entry which is preliminary data.</text>
</comment>